<proteinExistence type="predicted"/>
<reference evidence="1 2" key="1">
    <citation type="journal article" date="2018" name="Science">
        <title>The opium poppy genome and morphinan production.</title>
        <authorList>
            <person name="Guo L."/>
            <person name="Winzer T."/>
            <person name="Yang X."/>
            <person name="Li Y."/>
            <person name="Ning Z."/>
            <person name="He Z."/>
            <person name="Teodor R."/>
            <person name="Lu Y."/>
            <person name="Bowser T.A."/>
            <person name="Graham I.A."/>
            <person name="Ye K."/>
        </authorList>
    </citation>
    <scope>NUCLEOTIDE SEQUENCE [LARGE SCALE GENOMIC DNA]</scope>
    <source>
        <strain evidence="2">cv. HN1</strain>
        <tissue evidence="1">Leaves</tissue>
    </source>
</reference>
<organism evidence="1 2">
    <name type="scientific">Papaver somniferum</name>
    <name type="common">Opium poppy</name>
    <dbReference type="NCBI Taxonomy" id="3469"/>
    <lineage>
        <taxon>Eukaryota</taxon>
        <taxon>Viridiplantae</taxon>
        <taxon>Streptophyta</taxon>
        <taxon>Embryophyta</taxon>
        <taxon>Tracheophyta</taxon>
        <taxon>Spermatophyta</taxon>
        <taxon>Magnoliopsida</taxon>
        <taxon>Ranunculales</taxon>
        <taxon>Papaveraceae</taxon>
        <taxon>Papaveroideae</taxon>
        <taxon>Papaver</taxon>
    </lineage>
</organism>
<dbReference type="Gramene" id="RZC69554">
    <property type="protein sequence ID" value="RZC69554"/>
    <property type="gene ID" value="C5167_033044"/>
</dbReference>
<accession>A0A4Y7K875</accession>
<protein>
    <submittedName>
        <fullName evidence="1">Uncharacterized protein</fullName>
    </submittedName>
</protein>
<gene>
    <name evidence="1" type="ORF">C5167_033044</name>
</gene>
<evidence type="ECO:0000313" key="2">
    <source>
        <dbReference type="Proteomes" id="UP000316621"/>
    </source>
</evidence>
<dbReference type="AlphaFoldDB" id="A0A4Y7K875"/>
<keyword evidence="2" id="KW-1185">Reference proteome</keyword>
<name>A0A4Y7K875_PAPSO</name>
<dbReference type="Proteomes" id="UP000316621">
    <property type="component" value="Chromosome 7"/>
</dbReference>
<evidence type="ECO:0000313" key="1">
    <source>
        <dbReference type="EMBL" id="RZC69554.1"/>
    </source>
</evidence>
<dbReference type="EMBL" id="CM010721">
    <property type="protein sequence ID" value="RZC69554.1"/>
    <property type="molecule type" value="Genomic_DNA"/>
</dbReference>
<sequence>MVAEEESIGNYLSEKGEVVCVYADGEAIKIEHGNYQISRESERASRKGETEGLCFLLQEFVSLF</sequence>